<feature type="binding site" evidence="10">
    <location>
        <position position="264"/>
    </location>
    <ligand>
        <name>[Ni-4Fe-4S] cluster</name>
        <dbReference type="ChEBI" id="CHEBI:47739"/>
    </ligand>
</feature>
<keyword evidence="6 9" id="KW-0408">Iron</keyword>
<dbReference type="InterPro" id="IPR016101">
    <property type="entry name" value="CO_DH_a-bundle"/>
</dbReference>
<evidence type="ECO:0000313" key="11">
    <source>
        <dbReference type="EMBL" id="HGB15153.1"/>
    </source>
</evidence>
<dbReference type="EC" id="1.2.7.4" evidence="9"/>
<comment type="catalytic activity">
    <reaction evidence="8 9">
        <text>CO + 2 oxidized [2Fe-2S]-[ferredoxin] + H2O = 2 reduced [2Fe-2S]-[ferredoxin] + CO2 + 2 H(+)</text>
        <dbReference type="Rhea" id="RHEA:21040"/>
        <dbReference type="Rhea" id="RHEA-COMP:10000"/>
        <dbReference type="Rhea" id="RHEA-COMP:10001"/>
        <dbReference type="ChEBI" id="CHEBI:15377"/>
        <dbReference type="ChEBI" id="CHEBI:15378"/>
        <dbReference type="ChEBI" id="CHEBI:16526"/>
        <dbReference type="ChEBI" id="CHEBI:17245"/>
        <dbReference type="ChEBI" id="CHEBI:33737"/>
        <dbReference type="ChEBI" id="CHEBI:33738"/>
        <dbReference type="EC" id="1.2.7.4"/>
    </reaction>
</comment>
<proteinExistence type="predicted"/>
<dbReference type="GO" id="GO:0006091">
    <property type="term" value="P:generation of precursor metabolites and energy"/>
    <property type="evidence" value="ECO:0007669"/>
    <property type="project" value="InterPro"/>
</dbReference>
<gene>
    <name evidence="11" type="primary">cooS</name>
    <name evidence="11" type="ORF">ENV62_07975</name>
</gene>
<dbReference type="Gene3D" id="1.20.1270.30">
    <property type="match status" value="1"/>
</dbReference>
<evidence type="ECO:0000256" key="3">
    <source>
        <dbReference type="ARBA" id="ARBA00022596"/>
    </source>
</evidence>
<evidence type="ECO:0000256" key="7">
    <source>
        <dbReference type="ARBA" id="ARBA00023014"/>
    </source>
</evidence>
<feature type="binding site" evidence="10">
    <location>
        <position position="476"/>
    </location>
    <ligand>
        <name>[Ni-4Fe-4S] cluster</name>
        <dbReference type="ChEBI" id="CHEBI:47739"/>
    </ligand>
</feature>
<name>A0A7C3WME2_9BACT</name>
<dbReference type="SUPFAM" id="SSF56821">
    <property type="entry name" value="Prismane protein-like"/>
    <property type="match status" value="1"/>
</dbReference>
<keyword evidence="5 9" id="KW-0560">Oxidoreductase</keyword>
<dbReference type="NCBIfam" id="TIGR01702">
    <property type="entry name" value="CO_DH_cata"/>
    <property type="match status" value="1"/>
</dbReference>
<evidence type="ECO:0000256" key="8">
    <source>
        <dbReference type="ARBA" id="ARBA00048733"/>
    </source>
</evidence>
<dbReference type="Gene3D" id="3.40.50.2030">
    <property type="match status" value="2"/>
</dbReference>
<evidence type="ECO:0000256" key="5">
    <source>
        <dbReference type="ARBA" id="ARBA00023002"/>
    </source>
</evidence>
<evidence type="ECO:0000256" key="4">
    <source>
        <dbReference type="ARBA" id="ARBA00022723"/>
    </source>
</evidence>
<dbReference type="GO" id="GO:0050418">
    <property type="term" value="F:hydroxylamine reductase activity"/>
    <property type="evidence" value="ECO:0007669"/>
    <property type="project" value="TreeGrafter"/>
</dbReference>
<feature type="binding site" evidence="10">
    <location>
        <position position="52"/>
    </location>
    <ligand>
        <name>[4Fe-4S] cluster</name>
        <dbReference type="ChEBI" id="CHEBI:49883"/>
        <label>2</label>
    </ligand>
</feature>
<keyword evidence="3 10" id="KW-0533">Nickel</keyword>
<evidence type="ECO:0000256" key="1">
    <source>
        <dbReference type="ARBA" id="ARBA00001966"/>
    </source>
</evidence>
<feature type="binding site" evidence="10">
    <location>
        <position position="300"/>
    </location>
    <ligand>
        <name>[Ni-4Fe-4S] cluster</name>
        <dbReference type="ChEBI" id="CHEBI:47739"/>
    </ligand>
</feature>
<dbReference type="GO" id="GO:0051539">
    <property type="term" value="F:4 iron, 4 sulfur cluster binding"/>
    <property type="evidence" value="ECO:0007669"/>
    <property type="project" value="UniProtKB-UniRule"/>
</dbReference>
<comment type="caution">
    <text evidence="11">The sequence shown here is derived from an EMBL/GenBank/DDBJ whole genome shotgun (WGS) entry which is preliminary data.</text>
</comment>
<reference evidence="11" key="1">
    <citation type="journal article" date="2020" name="mSystems">
        <title>Genome- and Community-Level Interaction Insights into Carbon Utilization and Element Cycling Functions of Hydrothermarchaeota in Hydrothermal Sediment.</title>
        <authorList>
            <person name="Zhou Z."/>
            <person name="Liu Y."/>
            <person name="Xu W."/>
            <person name="Pan J."/>
            <person name="Luo Z.H."/>
            <person name="Li M."/>
        </authorList>
    </citation>
    <scope>NUCLEOTIDE SEQUENCE [LARGE SCALE GENOMIC DNA]</scope>
    <source>
        <strain evidence="11">SpSt-776</strain>
    </source>
</reference>
<feature type="binding site" evidence="10">
    <location>
        <position position="43"/>
    </location>
    <ligand>
        <name>[4Fe-4S] cluster</name>
        <dbReference type="ChEBI" id="CHEBI:49883"/>
        <label>1</label>
        <note>ligand shared between dimeric partners</note>
    </ligand>
</feature>
<dbReference type="GO" id="GO:0016151">
    <property type="term" value="F:nickel cation binding"/>
    <property type="evidence" value="ECO:0007669"/>
    <property type="project" value="InterPro"/>
</dbReference>
<keyword evidence="4 9" id="KW-0479">Metal-binding</keyword>
<dbReference type="AlphaFoldDB" id="A0A7C3WME2"/>
<keyword evidence="7 9" id="KW-0411">Iron-sulfur</keyword>
<dbReference type="Pfam" id="PF03063">
    <property type="entry name" value="Prismane"/>
    <property type="match status" value="1"/>
</dbReference>
<dbReference type="InterPro" id="IPR010047">
    <property type="entry name" value="CODH"/>
</dbReference>
<feature type="binding site" evidence="10">
    <location>
        <position position="74"/>
    </location>
    <ligand>
        <name>[4Fe-4S] cluster</name>
        <dbReference type="ChEBI" id="CHEBI:49883"/>
        <label>2</label>
    </ligand>
</feature>
<sequence length="630" mass="67009">MEQKISSESPVSIQSDTLALKEKARQEGLETVWERFRAQEPQCGFCQLGLSCRNCVMGPCRIDPFGEGPQRGICGADADIIVARNLGRMVAAGAAAHSDHGRDLVETLLAVAEGQAPGYQLTDLEKLNRLASEFGISEDLAPLAKAKELALAIMEEYGIKKGNLTFTKRLPPARLAKWQALGITPRGIDWEITEMMHRTHMGVDNEAVNLLLQALRTALGDGWGGSMIATEISDILFGTPKPAVSQANIGVLKTGQVNIILHGHNPLVSEMIVRAAQEPQMVKRAKELGAQDINLAGLCCTGNEVLMRKGIPIAGNHLVQELALITGAVEAMVVDYQCIMPSLGELAGCYHTLFFTTSPKAKFPKASHMDFTPETGEALGREIVSKAVENFVRRNPDRVYIPTSPVQQYSGFSVEAILAALGGTPEPLLNAIKAGQIRGAAGVVGCNNPKITQDYGHVNLTKELIAHDILVLDTGCAAVAHAKAGLKMPEAAELAGPGLKAICQALHIPPVLHMGSCVDNSRIVYLAAALAQTLGVDLDQLPVAAAAPEWYSEKAAAIACYAVASGIYTVLGVAPPVLGSKTVSDMLLNGIKAHLGACFAVEPDPKKAAGLIIRHIEEKRRGLGLEAREG</sequence>
<keyword evidence="2 9" id="KW-0004">4Fe-4S</keyword>
<dbReference type="GO" id="GO:0043885">
    <property type="term" value="F:anaerobic carbon-monoxide dehydrogenase activity"/>
    <property type="evidence" value="ECO:0007669"/>
    <property type="project" value="UniProtKB-UniRule"/>
</dbReference>
<dbReference type="InterPro" id="IPR016099">
    <property type="entry name" value="Prismane-like_a/b-sand"/>
</dbReference>
<dbReference type="GO" id="GO:0042542">
    <property type="term" value="P:response to hydrogen peroxide"/>
    <property type="evidence" value="ECO:0007669"/>
    <property type="project" value="TreeGrafter"/>
</dbReference>
<feature type="binding site" evidence="10">
    <location>
        <position position="338"/>
    </location>
    <ligand>
        <name>[Ni-4Fe-4S] cluster</name>
        <dbReference type="ChEBI" id="CHEBI:47739"/>
    </ligand>
</feature>
<dbReference type="InterPro" id="IPR011254">
    <property type="entry name" value="Prismane-like_sf"/>
</dbReference>
<evidence type="ECO:0000256" key="9">
    <source>
        <dbReference type="PIRNR" id="PIRNR005023"/>
    </source>
</evidence>
<feature type="binding site" evidence="10">
    <location>
        <position position="55"/>
    </location>
    <ligand>
        <name>[4Fe-4S] cluster</name>
        <dbReference type="ChEBI" id="CHEBI:49883"/>
        <label>2</label>
    </ligand>
</feature>
<dbReference type="PANTHER" id="PTHR30109:SF4">
    <property type="entry name" value="CARBON MONOXIDE DEHYDROGENASE"/>
    <property type="match status" value="1"/>
</dbReference>
<accession>A0A7C3WME2</accession>
<organism evidence="11">
    <name type="scientific">Desulfobacca acetoxidans</name>
    <dbReference type="NCBI Taxonomy" id="60893"/>
    <lineage>
        <taxon>Bacteria</taxon>
        <taxon>Pseudomonadati</taxon>
        <taxon>Thermodesulfobacteriota</taxon>
        <taxon>Desulfobaccia</taxon>
        <taxon>Desulfobaccales</taxon>
        <taxon>Desulfobaccaceae</taxon>
        <taxon>Desulfobacca</taxon>
    </lineage>
</organism>
<dbReference type="CDD" id="cd01915">
    <property type="entry name" value="CODH"/>
    <property type="match status" value="1"/>
</dbReference>
<feature type="binding site" evidence="10">
    <location>
        <position position="517"/>
    </location>
    <ligand>
        <name>[Ni-4Fe-4S] cluster</name>
        <dbReference type="ChEBI" id="CHEBI:47739"/>
    </ligand>
</feature>
<dbReference type="EMBL" id="DTHB01000050">
    <property type="protein sequence ID" value="HGB15153.1"/>
    <property type="molecule type" value="Genomic_DNA"/>
</dbReference>
<evidence type="ECO:0000256" key="2">
    <source>
        <dbReference type="ARBA" id="ARBA00022485"/>
    </source>
</evidence>
<evidence type="ECO:0000256" key="10">
    <source>
        <dbReference type="PIRSR" id="PIRSR005023-1"/>
    </source>
</evidence>
<feature type="binding site" evidence="10">
    <location>
        <position position="446"/>
    </location>
    <ligand>
        <name>[Ni-4Fe-4S] cluster</name>
        <dbReference type="ChEBI" id="CHEBI:47739"/>
    </ligand>
</feature>
<feature type="binding site" evidence="10">
    <location>
        <position position="60"/>
    </location>
    <ligand>
        <name>[4Fe-4S] cluster</name>
        <dbReference type="ChEBI" id="CHEBI:49883"/>
        <label>2</label>
    </ligand>
</feature>
<comment type="cofactor">
    <cofactor evidence="1">
        <name>[4Fe-4S] cluster</name>
        <dbReference type="ChEBI" id="CHEBI:49883"/>
    </cofactor>
</comment>
<dbReference type="PANTHER" id="PTHR30109">
    <property type="entry name" value="HYDROXYLAMINE REDUCTASE"/>
    <property type="match status" value="1"/>
</dbReference>
<dbReference type="PIRSF" id="PIRSF005023">
    <property type="entry name" value="CODH"/>
    <property type="match status" value="1"/>
</dbReference>
<evidence type="ECO:0000256" key="6">
    <source>
        <dbReference type="ARBA" id="ARBA00023004"/>
    </source>
</evidence>
<dbReference type="GO" id="GO:0004601">
    <property type="term" value="F:peroxidase activity"/>
    <property type="evidence" value="ECO:0007669"/>
    <property type="project" value="TreeGrafter"/>
</dbReference>
<dbReference type="InterPro" id="IPR004137">
    <property type="entry name" value="HCP/CODH"/>
</dbReference>
<protein>
    <recommendedName>
        <fullName evidence="9">Carbon monoxide dehydrogenase</fullName>
        <ecNumber evidence="9">1.2.7.4</ecNumber>
    </recommendedName>
</protein>